<comment type="caution">
    <text evidence="2">The sequence shown here is derived from an EMBL/GenBank/DDBJ whole genome shotgun (WGS) entry which is preliminary data.</text>
</comment>
<dbReference type="CDD" id="cd04301">
    <property type="entry name" value="NAT_SF"/>
    <property type="match status" value="1"/>
</dbReference>
<name>A0ABW5PE46_9BACL</name>
<organism evidence="2 3">
    <name type="scientific">Paenibacillus gansuensis</name>
    <dbReference type="NCBI Taxonomy" id="306542"/>
    <lineage>
        <taxon>Bacteria</taxon>
        <taxon>Bacillati</taxon>
        <taxon>Bacillota</taxon>
        <taxon>Bacilli</taxon>
        <taxon>Bacillales</taxon>
        <taxon>Paenibacillaceae</taxon>
        <taxon>Paenibacillus</taxon>
    </lineage>
</organism>
<dbReference type="InterPro" id="IPR000182">
    <property type="entry name" value="GNAT_dom"/>
</dbReference>
<evidence type="ECO:0000313" key="3">
    <source>
        <dbReference type="Proteomes" id="UP001597541"/>
    </source>
</evidence>
<dbReference type="SUPFAM" id="SSF55729">
    <property type="entry name" value="Acyl-CoA N-acyltransferases (Nat)"/>
    <property type="match status" value="1"/>
</dbReference>
<feature type="domain" description="N-acetyltransferase" evidence="1">
    <location>
        <begin position="25"/>
        <end position="170"/>
    </location>
</feature>
<evidence type="ECO:0000259" key="1">
    <source>
        <dbReference type="PROSITE" id="PS51186"/>
    </source>
</evidence>
<dbReference type="EMBL" id="JBHUME010000007">
    <property type="protein sequence ID" value="MFD2612853.1"/>
    <property type="molecule type" value="Genomic_DNA"/>
</dbReference>
<gene>
    <name evidence="2" type="ORF">ACFSUF_10520</name>
</gene>
<dbReference type="InterPro" id="IPR039143">
    <property type="entry name" value="GNPNAT1-like"/>
</dbReference>
<evidence type="ECO:0000313" key="2">
    <source>
        <dbReference type="EMBL" id="MFD2612853.1"/>
    </source>
</evidence>
<dbReference type="Gene3D" id="3.40.630.30">
    <property type="match status" value="1"/>
</dbReference>
<dbReference type="PROSITE" id="PS51186">
    <property type="entry name" value="GNAT"/>
    <property type="match status" value="1"/>
</dbReference>
<keyword evidence="3" id="KW-1185">Reference proteome</keyword>
<sequence length="173" mass="19193">MGYTWRVHSGCRLHTSLDPEMVTQMEIRIAENEAELQQCLQVRMEVFVGEQNVPADLEVDEFDVYPFNCTHVLVTDGGQPVGAARLRGYENNSAKYQRIAVLKSYRGQGVGALLLGALDKIAIEQGYSSAVLDSQCQAEAFYSKSGFHVVSTETFLDAGIPHVRMTKTFEVKA</sequence>
<dbReference type="InterPro" id="IPR016181">
    <property type="entry name" value="Acyl_CoA_acyltransferase"/>
</dbReference>
<dbReference type="RefSeq" id="WP_377602676.1">
    <property type="nucleotide sequence ID" value="NZ_JBHUME010000007.1"/>
</dbReference>
<accession>A0ABW5PE46</accession>
<dbReference type="Pfam" id="PF13673">
    <property type="entry name" value="Acetyltransf_10"/>
    <property type="match status" value="1"/>
</dbReference>
<dbReference type="Proteomes" id="UP001597541">
    <property type="component" value="Unassembled WGS sequence"/>
</dbReference>
<reference evidence="3" key="1">
    <citation type="journal article" date="2019" name="Int. J. Syst. Evol. Microbiol.">
        <title>The Global Catalogue of Microorganisms (GCM) 10K type strain sequencing project: providing services to taxonomists for standard genome sequencing and annotation.</title>
        <authorList>
            <consortium name="The Broad Institute Genomics Platform"/>
            <consortium name="The Broad Institute Genome Sequencing Center for Infectious Disease"/>
            <person name="Wu L."/>
            <person name="Ma J."/>
        </authorList>
    </citation>
    <scope>NUCLEOTIDE SEQUENCE [LARGE SCALE GENOMIC DNA]</scope>
    <source>
        <strain evidence="3">KCTC 3950</strain>
    </source>
</reference>
<proteinExistence type="predicted"/>
<protein>
    <submittedName>
        <fullName evidence="2">GNAT family N-acetyltransferase</fullName>
    </submittedName>
</protein>
<dbReference type="PANTHER" id="PTHR13355">
    <property type="entry name" value="GLUCOSAMINE 6-PHOSPHATE N-ACETYLTRANSFERASE"/>
    <property type="match status" value="1"/>
</dbReference>
<dbReference type="PANTHER" id="PTHR13355:SF11">
    <property type="entry name" value="GLUCOSAMINE 6-PHOSPHATE N-ACETYLTRANSFERASE"/>
    <property type="match status" value="1"/>
</dbReference>